<dbReference type="EMBL" id="AMRV01000003">
    <property type="protein sequence ID" value="EMD83189.1"/>
    <property type="molecule type" value="Genomic_DNA"/>
</dbReference>
<dbReference type="PATRIC" id="fig|1234595.3.peg.1092"/>
<evidence type="ECO:0000256" key="1">
    <source>
        <dbReference type="ARBA" id="ARBA00004167"/>
    </source>
</evidence>
<feature type="compositionally biased region" description="Polar residues" evidence="10">
    <location>
        <begin position="147"/>
        <end position="179"/>
    </location>
</feature>
<evidence type="ECO:0000313" key="11">
    <source>
        <dbReference type="EMBL" id="EMD83189.1"/>
    </source>
</evidence>
<organism evidence="11 12">
    <name type="scientific">Pacificimonas flava</name>
    <dbReference type="NCBI Taxonomy" id="1234595"/>
    <lineage>
        <taxon>Bacteria</taxon>
        <taxon>Pseudomonadati</taxon>
        <taxon>Pseudomonadota</taxon>
        <taxon>Alphaproteobacteria</taxon>
        <taxon>Sphingomonadales</taxon>
        <taxon>Sphingosinicellaceae</taxon>
        <taxon>Pacificimonas</taxon>
    </lineage>
</organism>
<reference evidence="11 12" key="1">
    <citation type="journal article" date="2013" name="Genome Announc.">
        <title>Draft Genome Sequence of Strain JLT2015T, Belonging to the Family Sphingomonadaceae of the Alphaproteobacteria.</title>
        <authorList>
            <person name="Tang K."/>
            <person name="Liu K."/>
            <person name="Li S."/>
            <person name="Jiao N."/>
        </authorList>
    </citation>
    <scope>NUCLEOTIDE SEQUENCE [LARGE SCALE GENOMIC DNA]</scope>
    <source>
        <strain evidence="11 12">JLT2015</strain>
    </source>
</reference>
<evidence type="ECO:0000256" key="6">
    <source>
        <dbReference type="ARBA" id="ARBA00022989"/>
    </source>
</evidence>
<dbReference type="RefSeq" id="WP_008600723.1">
    <property type="nucleotide sequence ID" value="NZ_AMRV01000003.1"/>
</dbReference>
<evidence type="ECO:0000256" key="8">
    <source>
        <dbReference type="ARBA" id="ARBA00023136"/>
    </source>
</evidence>
<name>M2T9F1_9SPHN</name>
<dbReference type="InterPro" id="IPR003369">
    <property type="entry name" value="TatA/B/E"/>
</dbReference>
<evidence type="ECO:0000256" key="10">
    <source>
        <dbReference type="SAM" id="MobiDB-lite"/>
    </source>
</evidence>
<evidence type="ECO:0000256" key="4">
    <source>
        <dbReference type="ARBA" id="ARBA00022692"/>
    </source>
</evidence>
<comment type="subcellular location">
    <subcellularLocation>
        <location evidence="9">Cell membrane</location>
        <topology evidence="9">Single-pass membrane protein</topology>
    </subcellularLocation>
    <subcellularLocation>
        <location evidence="1">Membrane</location>
        <topology evidence="1">Single-pass membrane protein</topology>
    </subcellularLocation>
</comment>
<sequence length="179" mass="18943">MFDLGYSELLLVAIVALLVVGPKDLPKLMRTVGQMVGKVRATARHFKAGMDEMVRQAELDEMREKWEAHNAAIMARTSDDDLPAAKDDGPEARQMRGGSADESPARDQVPPQSDEGKSSVDLGEPTGMPPPPAADRSEAVTDGMSGRAQSTLPPTPASPDTTTLDDAEGSKSTAGTRGQ</sequence>
<keyword evidence="6 9" id="KW-1133">Transmembrane helix</keyword>
<protein>
    <recommendedName>
        <fullName evidence="9">Sec-independent protein translocase protein TatB</fullName>
    </recommendedName>
</protein>
<keyword evidence="2 9" id="KW-0813">Transport</keyword>
<evidence type="ECO:0000256" key="3">
    <source>
        <dbReference type="ARBA" id="ARBA00022475"/>
    </source>
</evidence>
<gene>
    <name evidence="9" type="primary">tatB</name>
    <name evidence="11" type="ORF">C725_1090</name>
</gene>
<dbReference type="AlphaFoldDB" id="M2T9F1"/>
<dbReference type="OrthoDB" id="7206969at2"/>
<keyword evidence="3 9" id="KW-1003">Cell membrane</keyword>
<feature type="compositionally biased region" description="Basic and acidic residues" evidence="10">
    <location>
        <begin position="77"/>
        <end position="94"/>
    </location>
</feature>
<dbReference type="Gene3D" id="1.20.5.3310">
    <property type="match status" value="1"/>
</dbReference>
<dbReference type="PANTHER" id="PTHR33162">
    <property type="entry name" value="SEC-INDEPENDENT PROTEIN TRANSLOCASE PROTEIN TATA, CHLOROPLASTIC"/>
    <property type="match status" value="1"/>
</dbReference>
<proteinExistence type="inferred from homology"/>
<evidence type="ECO:0000256" key="9">
    <source>
        <dbReference type="HAMAP-Rule" id="MF_00237"/>
    </source>
</evidence>
<dbReference type="InterPro" id="IPR018448">
    <property type="entry name" value="TatB"/>
</dbReference>
<comment type="caution">
    <text evidence="11">The sequence shown here is derived from an EMBL/GenBank/DDBJ whole genome shotgun (WGS) entry which is preliminary data.</text>
</comment>
<dbReference type="NCBIfam" id="TIGR01410">
    <property type="entry name" value="tatB"/>
    <property type="match status" value="1"/>
</dbReference>
<dbReference type="Proteomes" id="UP000011717">
    <property type="component" value="Unassembled WGS sequence"/>
</dbReference>
<keyword evidence="5 9" id="KW-0653">Protein transport</keyword>
<dbReference type="GO" id="GO:0033281">
    <property type="term" value="C:TAT protein transport complex"/>
    <property type="evidence" value="ECO:0007669"/>
    <property type="project" value="UniProtKB-UniRule"/>
</dbReference>
<evidence type="ECO:0000313" key="12">
    <source>
        <dbReference type="Proteomes" id="UP000011717"/>
    </source>
</evidence>
<evidence type="ECO:0000256" key="2">
    <source>
        <dbReference type="ARBA" id="ARBA00022448"/>
    </source>
</evidence>
<dbReference type="HAMAP" id="MF_00237">
    <property type="entry name" value="TatB"/>
    <property type="match status" value="1"/>
</dbReference>
<keyword evidence="8 9" id="KW-0472">Membrane</keyword>
<dbReference type="PRINTS" id="PR01506">
    <property type="entry name" value="TATBPROTEIN"/>
</dbReference>
<comment type="similarity">
    <text evidence="9">Belongs to the TatB family.</text>
</comment>
<keyword evidence="12" id="KW-1185">Reference proteome</keyword>
<keyword evidence="4 9" id="KW-0812">Transmembrane</keyword>
<feature type="region of interest" description="Disordered" evidence="10">
    <location>
        <begin position="75"/>
        <end position="179"/>
    </location>
</feature>
<dbReference type="PANTHER" id="PTHR33162:SF1">
    <property type="entry name" value="SEC-INDEPENDENT PROTEIN TRANSLOCASE PROTEIN TATA, CHLOROPLASTIC"/>
    <property type="match status" value="1"/>
</dbReference>
<evidence type="ECO:0000256" key="7">
    <source>
        <dbReference type="ARBA" id="ARBA00023010"/>
    </source>
</evidence>
<accession>M2T9F1</accession>
<dbReference type="GO" id="GO:0008320">
    <property type="term" value="F:protein transmembrane transporter activity"/>
    <property type="evidence" value="ECO:0007669"/>
    <property type="project" value="UniProtKB-UniRule"/>
</dbReference>
<dbReference type="Pfam" id="PF02416">
    <property type="entry name" value="TatA_B_E"/>
    <property type="match status" value="1"/>
</dbReference>
<keyword evidence="7 9" id="KW-0811">Translocation</keyword>
<comment type="subunit">
    <text evidence="9">The Tat system comprises two distinct complexes: a TatABC complex, containing multiple copies of TatA, TatB and TatC subunits, and a separate TatA complex, containing only TatA subunits. Substrates initially bind to the TatABC complex, which probably triggers association of the separate TatA complex to form the active translocon.</text>
</comment>
<comment type="function">
    <text evidence="9">Part of the twin-arginine translocation (Tat) system that transports large folded proteins containing a characteristic twin-arginine motif in their signal peptide across membranes. Together with TatC, TatB is part of a receptor directly interacting with Tat signal peptides. TatB may form an oligomeric binding site that transiently accommodates folded Tat precursor proteins before their translocation.</text>
</comment>
<dbReference type="GO" id="GO:0043953">
    <property type="term" value="P:protein transport by the Tat complex"/>
    <property type="evidence" value="ECO:0007669"/>
    <property type="project" value="UniProtKB-UniRule"/>
</dbReference>
<evidence type="ECO:0000256" key="5">
    <source>
        <dbReference type="ARBA" id="ARBA00022927"/>
    </source>
</evidence>